<name>A0AA96LKP3_9BACL</name>
<dbReference type="RefSeq" id="WP_314796404.1">
    <property type="nucleotide sequence ID" value="NZ_CP130319.1"/>
</dbReference>
<accession>A0AA96LKP3</accession>
<gene>
    <name evidence="1" type="ORF">MJB10_16515</name>
</gene>
<keyword evidence="2" id="KW-1185">Reference proteome</keyword>
<dbReference type="EMBL" id="CP130319">
    <property type="protein sequence ID" value="WNR42719.1"/>
    <property type="molecule type" value="Genomic_DNA"/>
</dbReference>
<sequence length="59" mass="6790">MPASSQRYDKLPSITASRRIVPPQSALQEQILFDTLNKAAKEFVKRYTRPAGTLIWFDH</sequence>
<evidence type="ECO:0000313" key="2">
    <source>
        <dbReference type="Proteomes" id="UP001304650"/>
    </source>
</evidence>
<organism evidence="1 2">
    <name type="scientific">Paenibacillus roseopurpureus</name>
    <dbReference type="NCBI Taxonomy" id="2918901"/>
    <lineage>
        <taxon>Bacteria</taxon>
        <taxon>Bacillati</taxon>
        <taxon>Bacillota</taxon>
        <taxon>Bacilli</taxon>
        <taxon>Bacillales</taxon>
        <taxon>Paenibacillaceae</taxon>
        <taxon>Paenibacillus</taxon>
    </lineage>
</organism>
<dbReference type="KEGG" id="proo:MJB10_16515"/>
<dbReference type="AlphaFoldDB" id="A0AA96LKP3"/>
<dbReference type="InterPro" id="IPR058347">
    <property type="entry name" value="DUF8034"/>
</dbReference>
<protein>
    <submittedName>
        <fullName evidence="1">Uncharacterized protein</fullName>
    </submittedName>
</protein>
<evidence type="ECO:0000313" key="1">
    <source>
        <dbReference type="EMBL" id="WNR42719.1"/>
    </source>
</evidence>
<proteinExistence type="predicted"/>
<dbReference type="Proteomes" id="UP001304650">
    <property type="component" value="Chromosome"/>
</dbReference>
<reference evidence="1" key="1">
    <citation type="submission" date="2022-02" db="EMBL/GenBank/DDBJ databases">
        <title>Paenibacillus sp. MBLB1832 Whole Genome Shotgun Sequencing.</title>
        <authorList>
            <person name="Hwang C.Y."/>
            <person name="Cho E.-S."/>
            <person name="Seo M.-J."/>
        </authorList>
    </citation>
    <scope>NUCLEOTIDE SEQUENCE</scope>
    <source>
        <strain evidence="1">MBLB1832</strain>
    </source>
</reference>
<dbReference type="Pfam" id="PF26099">
    <property type="entry name" value="DUF8034"/>
    <property type="match status" value="1"/>
</dbReference>